<proteinExistence type="predicted"/>
<evidence type="ECO:0000313" key="1">
    <source>
        <dbReference type="EMBL" id="EHL98321.1"/>
    </source>
</evidence>
<organism evidence="1 2">
    <name type="scientific">Lentilactobacillus parafarraginis F0439</name>
    <dbReference type="NCBI Taxonomy" id="797515"/>
    <lineage>
        <taxon>Bacteria</taxon>
        <taxon>Bacillati</taxon>
        <taxon>Bacillota</taxon>
        <taxon>Bacilli</taxon>
        <taxon>Lactobacillales</taxon>
        <taxon>Lactobacillaceae</taxon>
        <taxon>Lentilactobacillus</taxon>
    </lineage>
</organism>
<dbReference type="AlphaFoldDB" id="G9ZPI9"/>
<dbReference type="eggNOG" id="ENOG5030AAM">
    <property type="taxonomic scope" value="Bacteria"/>
</dbReference>
<name>G9ZPI9_9LACO</name>
<dbReference type="EMBL" id="AGEY01000075">
    <property type="protein sequence ID" value="EHL98321.1"/>
    <property type="molecule type" value="Genomic_DNA"/>
</dbReference>
<protein>
    <submittedName>
        <fullName evidence="1">Uncharacterized protein</fullName>
    </submittedName>
</protein>
<gene>
    <name evidence="1" type="ORF">HMPREF9103_01643</name>
</gene>
<evidence type="ECO:0000313" key="2">
    <source>
        <dbReference type="Proteomes" id="UP000004625"/>
    </source>
</evidence>
<sequence length="143" mass="16249">MTENNREWKEALKSKEAFNDDISNYFKEHKELTGSYDIPSYYEHYTVRLDSHDGLVITLVTGVQSTGGESNVPLPFKQKEVMSIEDFRQLILHKKFADTTQSLADVFQTVAGIPSSDDQSTTNSVNLVQSSPIWIFTQRKQIG</sequence>
<accession>G9ZPI9</accession>
<comment type="caution">
    <text evidence="1">The sequence shown here is derived from an EMBL/GenBank/DDBJ whole genome shotgun (WGS) entry which is preliminary data.</text>
</comment>
<dbReference type="RefSeq" id="WP_008212889.1">
    <property type="nucleotide sequence ID" value="NZ_JH414968.1"/>
</dbReference>
<keyword evidence="2" id="KW-1185">Reference proteome</keyword>
<dbReference type="Proteomes" id="UP000004625">
    <property type="component" value="Unassembled WGS sequence"/>
</dbReference>
<reference evidence="1 2" key="1">
    <citation type="submission" date="2011-09" db="EMBL/GenBank/DDBJ databases">
        <authorList>
            <person name="Weinstock G."/>
            <person name="Sodergren E."/>
            <person name="Clifton S."/>
            <person name="Fulton L."/>
            <person name="Fulton B."/>
            <person name="Courtney L."/>
            <person name="Fronick C."/>
            <person name="Harrison M."/>
            <person name="Strong C."/>
            <person name="Farmer C."/>
            <person name="Delahaunty K."/>
            <person name="Markovic C."/>
            <person name="Hall O."/>
            <person name="Minx P."/>
            <person name="Tomlinson C."/>
            <person name="Mitreva M."/>
            <person name="Hou S."/>
            <person name="Chen J."/>
            <person name="Wollam A."/>
            <person name="Pepin K.H."/>
            <person name="Johnson M."/>
            <person name="Bhonagiri V."/>
            <person name="Zhang X."/>
            <person name="Suruliraj S."/>
            <person name="Warren W."/>
            <person name="Chinwalla A."/>
            <person name="Mardis E.R."/>
            <person name="Wilson R.K."/>
        </authorList>
    </citation>
    <scope>NUCLEOTIDE SEQUENCE [LARGE SCALE GENOMIC DNA]</scope>
    <source>
        <strain evidence="1 2">F0439</strain>
    </source>
</reference>
<dbReference type="PATRIC" id="fig|797515.3.peg.1521"/>
<dbReference type="HOGENOM" id="CLU_144736_0_0_9"/>